<feature type="region of interest" description="Disordered" evidence="1">
    <location>
        <begin position="111"/>
        <end position="154"/>
    </location>
</feature>
<feature type="region of interest" description="Disordered" evidence="1">
    <location>
        <begin position="1"/>
        <end position="92"/>
    </location>
</feature>
<organism evidence="2 3">
    <name type="scientific">Rangifer tarandus platyrhynchus</name>
    <name type="common">Svalbard reindeer</name>
    <dbReference type="NCBI Taxonomy" id="3082113"/>
    <lineage>
        <taxon>Eukaryota</taxon>
        <taxon>Metazoa</taxon>
        <taxon>Chordata</taxon>
        <taxon>Craniata</taxon>
        <taxon>Vertebrata</taxon>
        <taxon>Euteleostomi</taxon>
        <taxon>Mammalia</taxon>
        <taxon>Eutheria</taxon>
        <taxon>Laurasiatheria</taxon>
        <taxon>Artiodactyla</taxon>
        <taxon>Ruminantia</taxon>
        <taxon>Pecora</taxon>
        <taxon>Cervidae</taxon>
        <taxon>Odocoileinae</taxon>
        <taxon>Rangifer</taxon>
    </lineage>
</organism>
<dbReference type="EMBL" id="OX459948">
    <property type="protein sequence ID" value="CAI9155095.1"/>
    <property type="molecule type" value="Genomic_DNA"/>
</dbReference>
<dbReference type="Proteomes" id="UP001176941">
    <property type="component" value="Chromosome 12"/>
</dbReference>
<gene>
    <name evidence="2" type="ORF">MRATA1EN1_LOCUS4057</name>
</gene>
<feature type="compositionally biased region" description="Basic and acidic residues" evidence="1">
    <location>
        <begin position="1"/>
        <end position="20"/>
    </location>
</feature>
<name>A0ABN8Y0F8_RANTA</name>
<feature type="compositionally biased region" description="Pro residues" evidence="1">
    <location>
        <begin position="45"/>
        <end position="60"/>
    </location>
</feature>
<reference evidence="2" key="1">
    <citation type="submission" date="2023-04" db="EMBL/GenBank/DDBJ databases">
        <authorList>
            <consortium name="ELIXIR-Norway"/>
        </authorList>
    </citation>
    <scope>NUCLEOTIDE SEQUENCE [LARGE SCALE GENOMIC DNA]</scope>
</reference>
<evidence type="ECO:0000256" key="1">
    <source>
        <dbReference type="SAM" id="MobiDB-lite"/>
    </source>
</evidence>
<protein>
    <submittedName>
        <fullName evidence="2">Uncharacterized protein</fullName>
    </submittedName>
</protein>
<sequence length="154" mass="16225">MSKEVKNPQKPSVRENECDTNHSFLTIKRSPRMPNALRSPAARPQVPPSGPSHLRVPPPCGGAGPGRRRRADVRAWGQPGVVRRGEEPAGPAAARSVCVVAEVRVGSLGLLPFPSSRPPRPGRLARRDAVGAPGAAPLRLGEAASAARGHHAYP</sequence>
<evidence type="ECO:0000313" key="2">
    <source>
        <dbReference type="EMBL" id="CAI9155095.1"/>
    </source>
</evidence>
<proteinExistence type="predicted"/>
<evidence type="ECO:0000313" key="3">
    <source>
        <dbReference type="Proteomes" id="UP001176941"/>
    </source>
</evidence>
<accession>A0ABN8Y0F8</accession>
<keyword evidence="3" id="KW-1185">Reference proteome</keyword>